<gene>
    <name evidence="2" type="ORF">FGL95_31515</name>
</gene>
<evidence type="ECO:0000313" key="3">
    <source>
        <dbReference type="Proteomes" id="UP000535543"/>
    </source>
</evidence>
<proteinExistence type="predicted"/>
<dbReference type="Proteomes" id="UP000535543">
    <property type="component" value="Unassembled WGS sequence"/>
</dbReference>
<keyword evidence="3" id="KW-1185">Reference proteome</keyword>
<dbReference type="AlphaFoldDB" id="A0A848KNU2"/>
<organism evidence="2 3">
    <name type="scientific">Antrihabitans stalactiti</name>
    <dbReference type="NCBI Taxonomy" id="2584121"/>
    <lineage>
        <taxon>Bacteria</taxon>
        <taxon>Bacillati</taxon>
        <taxon>Actinomycetota</taxon>
        <taxon>Actinomycetes</taxon>
        <taxon>Mycobacteriales</taxon>
        <taxon>Nocardiaceae</taxon>
        <taxon>Antrihabitans</taxon>
    </lineage>
</organism>
<comment type="caution">
    <text evidence="2">The sequence shown here is derived from an EMBL/GenBank/DDBJ whole genome shotgun (WGS) entry which is preliminary data.</text>
</comment>
<feature type="signal peptide" evidence="1">
    <location>
        <begin position="1"/>
        <end position="30"/>
    </location>
</feature>
<evidence type="ECO:0000256" key="1">
    <source>
        <dbReference type="SAM" id="SignalP"/>
    </source>
</evidence>
<keyword evidence="1" id="KW-0732">Signal</keyword>
<reference evidence="2 3" key="1">
    <citation type="submission" date="2019-05" db="EMBL/GenBank/DDBJ databases">
        <authorList>
            <person name="Lee S.D."/>
        </authorList>
    </citation>
    <scope>NUCLEOTIDE SEQUENCE [LARGE SCALE GENOMIC DNA]</scope>
    <source>
        <strain evidence="2 3">YC2-7</strain>
    </source>
</reference>
<accession>A0A848KNU2</accession>
<name>A0A848KNU2_9NOCA</name>
<feature type="chain" id="PRO_5032588159" description="Secreted protein" evidence="1">
    <location>
        <begin position="31"/>
        <end position="116"/>
    </location>
</feature>
<evidence type="ECO:0000313" key="2">
    <source>
        <dbReference type="EMBL" id="NMN99556.1"/>
    </source>
</evidence>
<dbReference type="EMBL" id="VCQU01000020">
    <property type="protein sequence ID" value="NMN99556.1"/>
    <property type="molecule type" value="Genomic_DNA"/>
</dbReference>
<reference evidence="2 3" key="2">
    <citation type="submission" date="2020-06" db="EMBL/GenBank/DDBJ databases">
        <title>Antribacter stalactiti gen. nov., sp. nov., a new member of the family Nacardiaceae isolated from a cave.</title>
        <authorList>
            <person name="Kim I.S."/>
        </authorList>
    </citation>
    <scope>NUCLEOTIDE SEQUENCE [LARGE SCALE GENOMIC DNA]</scope>
    <source>
        <strain evidence="2 3">YC2-7</strain>
    </source>
</reference>
<evidence type="ECO:0008006" key="4">
    <source>
        <dbReference type="Google" id="ProtNLM"/>
    </source>
</evidence>
<sequence>MRMSERIALSAMAILFTAVAMGGGVGSAHAQPSPVVGGVGQICSTPGRVGVDGLSGDQLVCTYVEKPGGYKWVRTAPILGVHNIGTTCKYPNDNVSQTPGGIAVHCDPSSNKWVGP</sequence>
<protein>
    <recommendedName>
        <fullName evidence="4">Secreted protein</fullName>
    </recommendedName>
</protein>
<dbReference type="RefSeq" id="WP_169594934.1">
    <property type="nucleotide sequence ID" value="NZ_VCQU01000020.1"/>
</dbReference>